<sequence>MPIHTLHLSRQLYSLTQFGPRKVDQVVLVNHYFFNEFAASRLDRLWIIKGRCKLSITKARRSIPSKSACSITSIPASANCSSGIL</sequence>
<organism evidence="1">
    <name type="scientific">Solanum chacoense</name>
    <name type="common">Chaco potato</name>
    <dbReference type="NCBI Taxonomy" id="4108"/>
    <lineage>
        <taxon>Eukaryota</taxon>
        <taxon>Viridiplantae</taxon>
        <taxon>Streptophyta</taxon>
        <taxon>Embryophyta</taxon>
        <taxon>Tracheophyta</taxon>
        <taxon>Spermatophyta</taxon>
        <taxon>Magnoliopsida</taxon>
        <taxon>eudicotyledons</taxon>
        <taxon>Gunneridae</taxon>
        <taxon>Pentapetalae</taxon>
        <taxon>asterids</taxon>
        <taxon>lamiids</taxon>
        <taxon>Solanales</taxon>
        <taxon>Solanaceae</taxon>
        <taxon>Solanoideae</taxon>
        <taxon>Solaneae</taxon>
        <taxon>Solanum</taxon>
    </lineage>
</organism>
<dbReference type="AlphaFoldDB" id="A0A0V0HB24"/>
<evidence type="ECO:0000313" key="1">
    <source>
        <dbReference type="EMBL" id="JAP16667.1"/>
    </source>
</evidence>
<accession>A0A0V0HB24</accession>
<dbReference type="EMBL" id="GEDG01023536">
    <property type="protein sequence ID" value="JAP16667.1"/>
    <property type="molecule type" value="Transcribed_RNA"/>
</dbReference>
<name>A0A0V0HB24_SOLCH</name>
<reference evidence="1" key="1">
    <citation type="submission" date="2015-12" db="EMBL/GenBank/DDBJ databases">
        <title>Gene expression during late stages of embryo sac development: a critical building block for successful pollen-pistil interactions.</title>
        <authorList>
            <person name="Liu Y."/>
            <person name="Joly V."/>
            <person name="Sabar M."/>
            <person name="Matton D.P."/>
        </authorList>
    </citation>
    <scope>NUCLEOTIDE SEQUENCE</scope>
</reference>
<protein>
    <submittedName>
        <fullName evidence="1">Putative ovule protein</fullName>
    </submittedName>
</protein>
<proteinExistence type="predicted"/>